<gene>
    <name evidence="1" type="ORF">HGM15179_012062</name>
</gene>
<accession>A0A8K1GBL5</accession>
<dbReference type="AlphaFoldDB" id="A0A8K1GBL5"/>
<dbReference type="OrthoDB" id="411173at2759"/>
<sequence>MKMKLDLALDIRAQYLEYFKVLLGKQASQVSTPLNIPDGLSPGCLQRLVINGILKDSGFGPVLSSVFINDMNKIKCAPIKFADDTRLSGAVDTPEGQDAIQRDLDKVVK</sequence>
<keyword evidence="2" id="KW-1185">Reference proteome</keyword>
<name>A0A8K1GBL5_9PASS</name>
<dbReference type="Proteomes" id="UP000796761">
    <property type="component" value="Unassembled WGS sequence"/>
</dbReference>
<evidence type="ECO:0000313" key="1">
    <source>
        <dbReference type="EMBL" id="TRZ15041.1"/>
    </source>
</evidence>
<organism evidence="1 2">
    <name type="scientific">Zosterops borbonicus</name>
    <dbReference type="NCBI Taxonomy" id="364589"/>
    <lineage>
        <taxon>Eukaryota</taxon>
        <taxon>Metazoa</taxon>
        <taxon>Chordata</taxon>
        <taxon>Craniata</taxon>
        <taxon>Vertebrata</taxon>
        <taxon>Euteleostomi</taxon>
        <taxon>Archelosauria</taxon>
        <taxon>Archosauria</taxon>
        <taxon>Dinosauria</taxon>
        <taxon>Saurischia</taxon>
        <taxon>Theropoda</taxon>
        <taxon>Coelurosauria</taxon>
        <taxon>Aves</taxon>
        <taxon>Neognathae</taxon>
        <taxon>Neoaves</taxon>
        <taxon>Telluraves</taxon>
        <taxon>Australaves</taxon>
        <taxon>Passeriformes</taxon>
        <taxon>Sylvioidea</taxon>
        <taxon>Zosteropidae</taxon>
        <taxon>Zosterops</taxon>
    </lineage>
</organism>
<reference evidence="1" key="1">
    <citation type="submission" date="2019-04" db="EMBL/GenBank/DDBJ databases">
        <title>Genome assembly of Zosterops borbonicus 15179.</title>
        <authorList>
            <person name="Leroy T."/>
            <person name="Anselmetti Y."/>
            <person name="Tilak M.-K."/>
            <person name="Nabholz B."/>
        </authorList>
    </citation>
    <scope>NUCLEOTIDE SEQUENCE</scope>
    <source>
        <strain evidence="1">HGM_15179</strain>
        <tissue evidence="1">Muscle</tissue>
    </source>
</reference>
<evidence type="ECO:0000313" key="2">
    <source>
        <dbReference type="Proteomes" id="UP000796761"/>
    </source>
</evidence>
<dbReference type="EMBL" id="SWJQ01000386">
    <property type="protein sequence ID" value="TRZ15041.1"/>
    <property type="molecule type" value="Genomic_DNA"/>
</dbReference>
<protein>
    <submittedName>
        <fullName evidence="1">Uncharacterized protein</fullName>
    </submittedName>
</protein>
<comment type="caution">
    <text evidence="1">The sequence shown here is derived from an EMBL/GenBank/DDBJ whole genome shotgun (WGS) entry which is preliminary data.</text>
</comment>
<proteinExistence type="predicted"/>